<comment type="caution">
    <text evidence="1">The sequence shown here is derived from an EMBL/GenBank/DDBJ whole genome shotgun (WGS) entry which is preliminary data.</text>
</comment>
<protein>
    <submittedName>
        <fullName evidence="1">Uncharacterized protein</fullName>
    </submittedName>
</protein>
<name>A0A3M7PUZ2_BRAPC</name>
<evidence type="ECO:0000313" key="2">
    <source>
        <dbReference type="Proteomes" id="UP000276133"/>
    </source>
</evidence>
<dbReference type="AlphaFoldDB" id="A0A3M7PUZ2"/>
<reference evidence="1 2" key="1">
    <citation type="journal article" date="2018" name="Sci. Rep.">
        <title>Genomic signatures of local adaptation to the degree of environmental predictability in rotifers.</title>
        <authorList>
            <person name="Franch-Gras L."/>
            <person name="Hahn C."/>
            <person name="Garcia-Roger E.M."/>
            <person name="Carmona M.J."/>
            <person name="Serra M."/>
            <person name="Gomez A."/>
        </authorList>
    </citation>
    <scope>NUCLEOTIDE SEQUENCE [LARGE SCALE GENOMIC DNA]</scope>
    <source>
        <strain evidence="1">HYR1</strain>
    </source>
</reference>
<organism evidence="1 2">
    <name type="scientific">Brachionus plicatilis</name>
    <name type="common">Marine rotifer</name>
    <name type="synonym">Brachionus muelleri</name>
    <dbReference type="NCBI Taxonomy" id="10195"/>
    <lineage>
        <taxon>Eukaryota</taxon>
        <taxon>Metazoa</taxon>
        <taxon>Spiralia</taxon>
        <taxon>Gnathifera</taxon>
        <taxon>Rotifera</taxon>
        <taxon>Eurotatoria</taxon>
        <taxon>Monogononta</taxon>
        <taxon>Pseudotrocha</taxon>
        <taxon>Ploima</taxon>
        <taxon>Brachionidae</taxon>
        <taxon>Brachionus</taxon>
    </lineage>
</organism>
<dbReference type="Proteomes" id="UP000276133">
    <property type="component" value="Unassembled WGS sequence"/>
</dbReference>
<evidence type="ECO:0000313" key="1">
    <source>
        <dbReference type="EMBL" id="RNA02759.1"/>
    </source>
</evidence>
<sequence length="81" mass="9494">MGHVRSRIGYVVHFVYNKLDGLSTDLGVRIYLRCHHVLQIVDERRVFDGYLCFLFEKCFAIVFGMNRIGEFFIHVNNVIEG</sequence>
<proteinExistence type="predicted"/>
<gene>
    <name evidence="1" type="ORF">BpHYR1_018950</name>
</gene>
<keyword evidence="2" id="KW-1185">Reference proteome</keyword>
<accession>A0A3M7PUZ2</accession>
<dbReference type="EMBL" id="REGN01008766">
    <property type="protein sequence ID" value="RNA02759.1"/>
    <property type="molecule type" value="Genomic_DNA"/>
</dbReference>